<dbReference type="HOGENOM" id="CLU_2064096_0_0_1"/>
<evidence type="ECO:0000313" key="2">
    <source>
        <dbReference type="Proteomes" id="UP000030746"/>
    </source>
</evidence>
<gene>
    <name evidence="1" type="ORF">LOTGIDRAFT_171541</name>
</gene>
<keyword evidence="2" id="KW-1185">Reference proteome</keyword>
<reference evidence="1 2" key="1">
    <citation type="journal article" date="2013" name="Nature">
        <title>Insights into bilaterian evolution from three spiralian genomes.</title>
        <authorList>
            <person name="Simakov O."/>
            <person name="Marletaz F."/>
            <person name="Cho S.J."/>
            <person name="Edsinger-Gonzales E."/>
            <person name="Havlak P."/>
            <person name="Hellsten U."/>
            <person name="Kuo D.H."/>
            <person name="Larsson T."/>
            <person name="Lv J."/>
            <person name="Arendt D."/>
            <person name="Savage R."/>
            <person name="Osoegawa K."/>
            <person name="de Jong P."/>
            <person name="Grimwood J."/>
            <person name="Chapman J.A."/>
            <person name="Shapiro H."/>
            <person name="Aerts A."/>
            <person name="Otillar R.P."/>
            <person name="Terry A.Y."/>
            <person name="Boore J.L."/>
            <person name="Grigoriev I.V."/>
            <person name="Lindberg D.R."/>
            <person name="Seaver E.C."/>
            <person name="Weisblat D.A."/>
            <person name="Putnam N.H."/>
            <person name="Rokhsar D.S."/>
        </authorList>
    </citation>
    <scope>NUCLEOTIDE SEQUENCE [LARGE SCALE GENOMIC DNA]</scope>
</reference>
<sequence length="119" mass="13708">MILNVVSLIIEIQHVFQLLDNWRNKVMVVCMVVPDYQYDDAMDERWWSKDRFDYFVAGIGYLAASEIARIGGHVIIACRNMGKADVLVQLNHHNPKTISPLGFTIQNFSTIYFKARSSK</sequence>
<evidence type="ECO:0000313" key="1">
    <source>
        <dbReference type="EMBL" id="ESP03307.1"/>
    </source>
</evidence>
<dbReference type="RefSeq" id="XP_009045980.1">
    <property type="nucleotide sequence ID" value="XM_009047732.1"/>
</dbReference>
<organism evidence="1 2">
    <name type="scientific">Lottia gigantea</name>
    <name type="common">Giant owl limpet</name>
    <dbReference type="NCBI Taxonomy" id="225164"/>
    <lineage>
        <taxon>Eukaryota</taxon>
        <taxon>Metazoa</taxon>
        <taxon>Spiralia</taxon>
        <taxon>Lophotrochozoa</taxon>
        <taxon>Mollusca</taxon>
        <taxon>Gastropoda</taxon>
        <taxon>Patellogastropoda</taxon>
        <taxon>Lottioidea</taxon>
        <taxon>Lottiidae</taxon>
        <taxon>Lottia</taxon>
    </lineage>
</organism>
<dbReference type="EMBL" id="KB200049">
    <property type="protein sequence ID" value="ESP03307.1"/>
    <property type="molecule type" value="Genomic_DNA"/>
</dbReference>
<accession>V4BB92</accession>
<protein>
    <submittedName>
        <fullName evidence="1">Uncharacterized protein</fullName>
    </submittedName>
</protein>
<dbReference type="KEGG" id="lgi:LOTGIDRAFT_171541"/>
<dbReference type="GeneID" id="20241809"/>
<dbReference type="CTD" id="20241809"/>
<proteinExistence type="predicted"/>
<dbReference type="AlphaFoldDB" id="V4BB92"/>
<dbReference type="OrthoDB" id="191139at2759"/>
<name>V4BB92_LOTGI</name>
<dbReference type="Proteomes" id="UP000030746">
    <property type="component" value="Unassembled WGS sequence"/>
</dbReference>